<accession>A0A9W4UNH9</accession>
<dbReference type="AlphaFoldDB" id="A0A9W4UNH9"/>
<dbReference type="Proteomes" id="UP001152607">
    <property type="component" value="Unassembled WGS sequence"/>
</dbReference>
<proteinExistence type="predicted"/>
<evidence type="ECO:0000313" key="2">
    <source>
        <dbReference type="Proteomes" id="UP001152607"/>
    </source>
</evidence>
<keyword evidence="2" id="KW-1185">Reference proteome</keyword>
<organism evidence="1 2">
    <name type="scientific">Periconia digitata</name>
    <dbReference type="NCBI Taxonomy" id="1303443"/>
    <lineage>
        <taxon>Eukaryota</taxon>
        <taxon>Fungi</taxon>
        <taxon>Dikarya</taxon>
        <taxon>Ascomycota</taxon>
        <taxon>Pezizomycotina</taxon>
        <taxon>Dothideomycetes</taxon>
        <taxon>Pleosporomycetidae</taxon>
        <taxon>Pleosporales</taxon>
        <taxon>Massarineae</taxon>
        <taxon>Periconiaceae</taxon>
        <taxon>Periconia</taxon>
    </lineage>
</organism>
<gene>
    <name evidence="1" type="ORF">PDIGIT_LOCUS11374</name>
</gene>
<sequence>MHKVRPATWTSGFNAYTVDVHLQIAEVIPPNLTCKMARIYAWPVLRICAMIHISLGFSQSWGEYMTSRDLETHHGAFSYARTGRL</sequence>
<comment type="caution">
    <text evidence="1">The sequence shown here is derived from an EMBL/GenBank/DDBJ whole genome shotgun (WGS) entry which is preliminary data.</text>
</comment>
<protein>
    <submittedName>
        <fullName evidence="1">Uncharacterized protein</fullName>
    </submittedName>
</protein>
<name>A0A9W4UNH9_9PLEO</name>
<evidence type="ECO:0000313" key="1">
    <source>
        <dbReference type="EMBL" id="CAI6338247.1"/>
    </source>
</evidence>
<reference evidence="1" key="1">
    <citation type="submission" date="2023-01" db="EMBL/GenBank/DDBJ databases">
        <authorList>
            <person name="Van Ghelder C."/>
            <person name="Rancurel C."/>
        </authorList>
    </citation>
    <scope>NUCLEOTIDE SEQUENCE</scope>
    <source>
        <strain evidence="1">CNCM I-4278</strain>
    </source>
</reference>
<dbReference type="EMBL" id="CAOQHR010000008">
    <property type="protein sequence ID" value="CAI6338247.1"/>
    <property type="molecule type" value="Genomic_DNA"/>
</dbReference>